<protein>
    <recommendedName>
        <fullName evidence="5">Protein EFR3</fullName>
    </recommendedName>
</protein>
<gene>
    <name evidence="3" type="ORF">TRUGW13939_03797</name>
</gene>
<name>A0A7H8QT42_TALRU</name>
<evidence type="ECO:0008006" key="5">
    <source>
        <dbReference type="Google" id="ProtNLM"/>
    </source>
</evidence>
<dbReference type="RefSeq" id="XP_035342869.1">
    <property type="nucleotide sequence ID" value="XM_035486976.1"/>
</dbReference>
<dbReference type="OrthoDB" id="19232at2759"/>
<feature type="region of interest" description="Disordered" evidence="2">
    <location>
        <begin position="226"/>
        <end position="266"/>
    </location>
</feature>
<feature type="region of interest" description="Disordered" evidence="2">
    <location>
        <begin position="809"/>
        <end position="835"/>
    </location>
</feature>
<dbReference type="SUPFAM" id="SSF48371">
    <property type="entry name" value="ARM repeat"/>
    <property type="match status" value="1"/>
</dbReference>
<dbReference type="GO" id="GO:0072659">
    <property type="term" value="P:protein localization to plasma membrane"/>
    <property type="evidence" value="ECO:0007669"/>
    <property type="project" value="InterPro"/>
</dbReference>
<sequence length="1203" mass="130312">MNAVRQSCRPKHQVLILKCFPRYQKGVLEVKPNSSELSYLLYYVSTRRSKLPKVGAFLEKKAARDVSKGRIGNVQVVLQILTALVEKLPRELPLYANSVLTIIETVISSKDVTMVEETVPTFEMFCSSQDLSVLAAEQQYATQYLNIVHSYAQFASSKTKSTFDTANNLPMTLRLKNIGLRAIKSMVGSESLSGDGGKQLSIIVPVILENLYTDDEETLVSLHLKTQNSDKAENEVPKHHRRTSTATVQTADPPAGDAAEASGTTADADKAAELEVRLIALRCLERIFAVSTNRSQIRTAAGLALEFIVDHHENSGSEKKEQDSSAWAQSLMELIAKWCPVQDRFIVLFTAVEILRGMSADDLPVQQQIVMASLIDSLLKSPVNMIGLSVIDVLVGFVQHILRLLQTPSPPSSQPQLPATKEGDNAGSAAVNGDLEKASTHSPRSHTLTPENERLASLLKQCIGDLATHIYYADQIFDMIRTLLKRIRPPVLLDATAGATVNTVLEPSASTNQIPIGTNERQSENFFYSADARITALQAVKDILVVANLKKAASTGAGIVSRNPVGIQVWEGTQWLLRDSDRQVQTAYADALLSWLQLETSKSNLQVKDATKKVFRSQSKKESAGGRKFSASSAANDKKPVSVSSNFLQLLHLTLYDIAVEFASVDPQIFVVYLLLVSLVEHLGVNAIRFGLPMVLKLQEVVPPSESLSSADAQVNIGSLVYGYLSALTEKFDFETSKVGAAIHGEVSKRKKRGAWLECIQFPPLPLSQIPHSGNKVSKSDIDQPFHVFSATEDIVRQVENAYTASLIAAPQSPPGSPGRSVPPQALGQAFSSPNQDFKLPADIKEDMLSPWSREASLAILEKEKIKAASLAGSKHANSAKRNYGSLNGFGRNSPNRESPDRQDTNGTDAFGTGVLGFQVPRSASLPDRSPVESNRDSTIRVNDLKRMLTVGGNSNVRRSSPLRGRLDASNAASIASSSTESLVSGTFSTSDFGTESRPQSIRENGRSASRDGSETPKAALANVFPSSGKNNSNDNSFTDLGDDIPPVPPLPSGLAIPGGFPDTSSSNLSRQSSTRSDHPSPSATPVNFARNSSLLNKSSGQQLGRSLSGKRSKSNNSLNNTSRKTTPTAFVSPPTTPNNNNNNSQSSRLEVDKLLDGVLPQESSLQFDQIQLTLETPGLTRGKSRTLEDRRKITSGIGRPPY</sequence>
<feature type="compositionally biased region" description="Low complexity" evidence="2">
    <location>
        <begin position="972"/>
        <end position="985"/>
    </location>
</feature>
<feature type="compositionally biased region" description="Low complexity" evidence="2">
    <location>
        <begin position="1099"/>
        <end position="1108"/>
    </location>
</feature>
<dbReference type="InterPro" id="IPR039786">
    <property type="entry name" value="EFR3"/>
</dbReference>
<evidence type="ECO:0000313" key="4">
    <source>
        <dbReference type="Proteomes" id="UP000509510"/>
    </source>
</evidence>
<dbReference type="InterPro" id="IPR049150">
    <property type="entry name" value="EFR3_HEAT-like_rpt"/>
</dbReference>
<feature type="compositionally biased region" description="Low complexity" evidence="2">
    <location>
        <begin position="1064"/>
        <end position="1075"/>
    </location>
</feature>
<evidence type="ECO:0000313" key="3">
    <source>
        <dbReference type="EMBL" id="QKX56691.1"/>
    </source>
</evidence>
<evidence type="ECO:0000256" key="1">
    <source>
        <dbReference type="ARBA" id="ARBA00010216"/>
    </source>
</evidence>
<feature type="region of interest" description="Disordered" evidence="2">
    <location>
        <begin position="1182"/>
        <end position="1203"/>
    </location>
</feature>
<keyword evidence="4" id="KW-1185">Reference proteome</keyword>
<feature type="compositionally biased region" description="Polar residues" evidence="2">
    <location>
        <begin position="986"/>
        <end position="1003"/>
    </location>
</feature>
<organism evidence="3 4">
    <name type="scientific">Talaromyces rugulosus</name>
    <name type="common">Penicillium rugulosum</name>
    <dbReference type="NCBI Taxonomy" id="121627"/>
    <lineage>
        <taxon>Eukaryota</taxon>
        <taxon>Fungi</taxon>
        <taxon>Dikarya</taxon>
        <taxon>Ascomycota</taxon>
        <taxon>Pezizomycotina</taxon>
        <taxon>Eurotiomycetes</taxon>
        <taxon>Eurotiomycetidae</taxon>
        <taxon>Eurotiales</taxon>
        <taxon>Trichocomaceae</taxon>
        <taxon>Talaromyces</taxon>
        <taxon>Talaromyces sect. Islandici</taxon>
    </lineage>
</organism>
<dbReference type="Proteomes" id="UP000509510">
    <property type="component" value="Chromosome II"/>
</dbReference>
<proteinExistence type="inferred from homology"/>
<feature type="region of interest" description="Disordered" evidence="2">
    <location>
        <begin position="870"/>
        <end position="941"/>
    </location>
</feature>
<dbReference type="KEGG" id="trg:TRUGW13939_03797"/>
<feature type="compositionally biased region" description="Basic and acidic residues" evidence="2">
    <location>
        <begin position="930"/>
        <end position="941"/>
    </location>
</feature>
<feature type="compositionally biased region" description="Basic and acidic residues" evidence="2">
    <location>
        <begin position="1004"/>
        <end position="1015"/>
    </location>
</feature>
<dbReference type="GO" id="GO:0005886">
    <property type="term" value="C:plasma membrane"/>
    <property type="evidence" value="ECO:0007669"/>
    <property type="project" value="TreeGrafter"/>
</dbReference>
<comment type="similarity">
    <text evidence="1">Belongs to the EFR3 family.</text>
</comment>
<feature type="compositionally biased region" description="Polar residues" evidence="2">
    <location>
        <begin position="1025"/>
        <end position="1039"/>
    </location>
</feature>
<feature type="compositionally biased region" description="Polar residues" evidence="2">
    <location>
        <begin position="1080"/>
        <end position="1098"/>
    </location>
</feature>
<feature type="compositionally biased region" description="Basic and acidic residues" evidence="2">
    <location>
        <begin position="228"/>
        <end position="237"/>
    </location>
</feature>
<dbReference type="EMBL" id="CP055899">
    <property type="protein sequence ID" value="QKX56691.1"/>
    <property type="molecule type" value="Genomic_DNA"/>
</dbReference>
<dbReference type="InterPro" id="IPR016024">
    <property type="entry name" value="ARM-type_fold"/>
</dbReference>
<dbReference type="GeneID" id="55991300"/>
<dbReference type="Pfam" id="PF21072">
    <property type="entry name" value="EFR3"/>
    <property type="match status" value="2"/>
</dbReference>
<accession>A0A7H8QT42</accession>
<reference evidence="4" key="1">
    <citation type="submission" date="2020-06" db="EMBL/GenBank/DDBJ databases">
        <title>A chromosome-scale genome assembly of Talaromyces rugulosus W13939.</title>
        <authorList>
            <person name="Wang B."/>
            <person name="Guo L."/>
            <person name="Ye K."/>
            <person name="Wang L."/>
        </authorList>
    </citation>
    <scope>NUCLEOTIDE SEQUENCE [LARGE SCALE GENOMIC DNA]</scope>
    <source>
        <strain evidence="4">W13939</strain>
    </source>
</reference>
<feature type="region of interest" description="Disordered" evidence="2">
    <location>
        <begin position="972"/>
        <end position="1147"/>
    </location>
</feature>
<evidence type="ECO:0000256" key="2">
    <source>
        <dbReference type="SAM" id="MobiDB-lite"/>
    </source>
</evidence>
<dbReference type="PANTHER" id="PTHR47766">
    <property type="entry name" value="PROTEIN EFR3"/>
    <property type="match status" value="1"/>
</dbReference>
<feature type="region of interest" description="Disordered" evidence="2">
    <location>
        <begin position="409"/>
        <end position="431"/>
    </location>
</feature>
<feature type="compositionally biased region" description="Polar residues" evidence="2">
    <location>
        <begin position="1115"/>
        <end position="1130"/>
    </location>
</feature>
<dbReference type="PANTHER" id="PTHR47766:SF1">
    <property type="entry name" value="PROTEIN EFR3"/>
    <property type="match status" value="1"/>
</dbReference>
<dbReference type="AlphaFoldDB" id="A0A7H8QT42"/>